<feature type="compositionally biased region" description="Polar residues" evidence="10">
    <location>
        <begin position="5008"/>
        <end position="5019"/>
    </location>
</feature>
<dbReference type="SUPFAM" id="SSF53300">
    <property type="entry name" value="vWA-like"/>
    <property type="match status" value="1"/>
</dbReference>
<accession>A0A8H7PX11</accession>
<dbReference type="GO" id="GO:0030687">
    <property type="term" value="C:preribosome, large subunit precursor"/>
    <property type="evidence" value="ECO:0007669"/>
    <property type="project" value="TreeGrafter"/>
</dbReference>
<feature type="compositionally biased region" description="Basic and acidic residues" evidence="10">
    <location>
        <begin position="4848"/>
        <end position="4859"/>
    </location>
</feature>
<feature type="compositionally biased region" description="Basic and acidic residues" evidence="10">
    <location>
        <begin position="4662"/>
        <end position="4687"/>
    </location>
</feature>
<dbReference type="Proteomes" id="UP000654370">
    <property type="component" value="Unassembled WGS sequence"/>
</dbReference>
<feature type="compositionally biased region" description="Low complexity" evidence="10">
    <location>
        <begin position="4872"/>
        <end position="4886"/>
    </location>
</feature>
<dbReference type="PIRSF" id="PIRSF010340">
    <property type="entry name" value="Midasin"/>
    <property type="match status" value="1"/>
</dbReference>
<dbReference type="FunFam" id="3.40.50.300:FF:001053">
    <property type="entry name" value="Midasin"/>
    <property type="match status" value="1"/>
</dbReference>
<reference evidence="12" key="1">
    <citation type="submission" date="2020-12" db="EMBL/GenBank/DDBJ databases">
        <title>Metabolic potential, ecology and presence of endohyphal bacteria is reflected in genomic diversity of Mucoromycotina.</title>
        <authorList>
            <person name="Muszewska A."/>
            <person name="Okrasinska A."/>
            <person name="Steczkiewicz K."/>
            <person name="Drgas O."/>
            <person name="Orlowska M."/>
            <person name="Perlinska-Lenart U."/>
            <person name="Aleksandrzak-Piekarczyk T."/>
            <person name="Szatraj K."/>
            <person name="Zielenkiewicz U."/>
            <person name="Pilsyk S."/>
            <person name="Malc E."/>
            <person name="Mieczkowski P."/>
            <person name="Kruszewska J.S."/>
            <person name="Biernat P."/>
            <person name="Pawlowska J."/>
        </authorList>
    </citation>
    <scope>NUCLEOTIDE SEQUENCE</scope>
    <source>
        <strain evidence="12">WA0000067209</strain>
    </source>
</reference>
<dbReference type="Gene3D" id="3.40.50.300">
    <property type="entry name" value="P-loop containing nucleotide triphosphate hydrolases"/>
    <property type="match status" value="6"/>
</dbReference>
<dbReference type="GO" id="GO:0000027">
    <property type="term" value="P:ribosomal large subunit assembly"/>
    <property type="evidence" value="ECO:0007669"/>
    <property type="project" value="InterPro"/>
</dbReference>
<comment type="function">
    <text evidence="9">Nuclear chaperone required for maturation and nuclear export of pre-60S ribosome subunits.</text>
</comment>
<dbReference type="InterPro" id="IPR002035">
    <property type="entry name" value="VWF_A"/>
</dbReference>
<dbReference type="InterPro" id="IPR003593">
    <property type="entry name" value="AAA+_ATPase"/>
</dbReference>
<comment type="caution">
    <text evidence="12">The sequence shown here is derived from an EMBL/GenBank/DDBJ whole genome shotgun (WGS) entry which is preliminary data.</text>
</comment>
<dbReference type="FunFam" id="3.40.50.300:FF:001384">
    <property type="entry name" value="Midasin"/>
    <property type="match status" value="1"/>
</dbReference>
<feature type="compositionally biased region" description="Acidic residues" evidence="10">
    <location>
        <begin position="4580"/>
        <end position="4627"/>
    </location>
</feature>
<feature type="compositionally biased region" description="Basic and acidic residues" evidence="10">
    <location>
        <begin position="4896"/>
        <end position="4920"/>
    </location>
</feature>
<feature type="compositionally biased region" description="Basic and acidic residues" evidence="10">
    <location>
        <begin position="4991"/>
        <end position="5007"/>
    </location>
</feature>
<dbReference type="GO" id="GO:0016887">
    <property type="term" value="F:ATP hydrolysis activity"/>
    <property type="evidence" value="ECO:0007669"/>
    <property type="project" value="InterPro"/>
</dbReference>
<dbReference type="InterPro" id="IPR048617">
    <property type="entry name" value="MDN1_AAA_lid_4"/>
</dbReference>
<dbReference type="InterPro" id="IPR041190">
    <property type="entry name" value="Midasin_AAA_lid_5"/>
</dbReference>
<comment type="similarity">
    <text evidence="3 9">Belongs to the midasin family.</text>
</comment>
<feature type="compositionally biased region" description="Acidic residues" evidence="10">
    <location>
        <begin position="4725"/>
        <end position="4774"/>
    </location>
</feature>
<organism evidence="12 13">
    <name type="scientific">Mortierella isabellina</name>
    <name type="common">Filamentous fungus</name>
    <name type="synonym">Umbelopsis isabellina</name>
    <dbReference type="NCBI Taxonomy" id="91625"/>
    <lineage>
        <taxon>Eukaryota</taxon>
        <taxon>Fungi</taxon>
        <taxon>Fungi incertae sedis</taxon>
        <taxon>Mucoromycota</taxon>
        <taxon>Mucoromycotina</taxon>
        <taxon>Umbelopsidomycetes</taxon>
        <taxon>Umbelopsidales</taxon>
        <taxon>Umbelopsidaceae</taxon>
        <taxon>Umbelopsis</taxon>
    </lineage>
</organism>
<evidence type="ECO:0000256" key="5">
    <source>
        <dbReference type="ARBA" id="ARBA00022741"/>
    </source>
</evidence>
<dbReference type="CDD" id="cd01460">
    <property type="entry name" value="vWA_midasin"/>
    <property type="match status" value="1"/>
</dbReference>
<dbReference type="GO" id="GO:0005730">
    <property type="term" value="C:nucleolus"/>
    <property type="evidence" value="ECO:0007669"/>
    <property type="project" value="UniProtKB-SubCell"/>
</dbReference>
<dbReference type="PANTHER" id="PTHR48103">
    <property type="entry name" value="MIDASIN-RELATED"/>
    <property type="match status" value="1"/>
</dbReference>
<name>A0A8H7PX11_MORIS</name>
<dbReference type="SMART" id="SM00382">
    <property type="entry name" value="AAA"/>
    <property type="match status" value="6"/>
</dbReference>
<evidence type="ECO:0000313" key="13">
    <source>
        <dbReference type="Proteomes" id="UP000654370"/>
    </source>
</evidence>
<dbReference type="InterPro" id="IPR012099">
    <property type="entry name" value="Midasin"/>
</dbReference>
<dbReference type="InterPro" id="IPR036465">
    <property type="entry name" value="vWFA_dom_sf"/>
</dbReference>
<dbReference type="GO" id="GO:0000055">
    <property type="term" value="P:ribosomal large subunit export from nucleus"/>
    <property type="evidence" value="ECO:0007669"/>
    <property type="project" value="TreeGrafter"/>
</dbReference>
<keyword evidence="7 9" id="KW-0143">Chaperone</keyword>
<dbReference type="PROSITE" id="PS50234">
    <property type="entry name" value="VWFA"/>
    <property type="match status" value="1"/>
</dbReference>
<sequence>MDCDTLMTEAVTEEKNASLFSPLNMDMKVEIDALAKVLDRLPNSSQDLAALQAYAADLDNADKSQLLDSIARLMLRPDVTLYIVKTFRPLAIDLVARWLTPRFLDFLISQDNFHTVYRIESMAKAFSIILPIVPQTKSLAVTFFTQSPSLFERLNYIDSYNHVENGIASDTALIDLLLTTYRLLSYSAATFSPLWSWSPLFSLLSSSTTNTVRYLTILCLSRVYGITDKKTSEALHALTNCNEAEVEEFLVDIDNQKVDLRALTIFEQERLAKAQIDMLANSRYNQPATTYLTEGDLSALTIDLCGILLPKPQSHVPDNAEVAKKVEPLVLTETTAKNLHIIGLALSMGAPVLLEGVTGAGKTALVEEVARKVGRLNELVKIHLGDQTDSKVLLGTYVATATPGSFKWQPGVLTTAVREGRWVLIEDIDLAPAEVISMLLPLLESRHLFIPSRGEKLKAKEGFQLFATRSLIPSKGGRVVRRSGGSNTSIGASLWTKVEVEALSHTELDLVIRKKFLSLSSFSKDVMKVFLTIVDIYQDPNFSSLASSTMGRFISTRDLMKWCYRINVLVGAKQNGNTGKSIAELGMDEAVRQDLFSEAIDCFCGMISNYAHWVTILEKIGESLQLSREMVNLYIAQYKPSLNITETSINIGRVNFDKKSKAKEQGALVKRERRRPFATTSHALRLLERIAVCVHLNEPILLVGETGTGKTTVVQHLADMMDQNLVVVNLSQQSDSSDLLGGFKPVDGKIIAIPLKEEFEKLFERTFSVKKNAKFLEIVRKTYIHKKWANFATVLRQAVKMADARFEAEQEQKGDAEKKKKISSPMLRNGWKQFAARLSEFEVQQSQMENKFVFSFLEGSLVKAVRRGDWILLDEINLATTETLECLSGLLQDASGSLLLTEKGDAEPIKRHPNFRVFACMNPATDVGKRDLPPGLRNRFTEFYVHPPDSRREDLLQIVRQYLSNVVAGDERACEDVADFYLEAKKLAAEHKLVDGANQRPHYSMRTLARALTYISQISASYGLRRSLYEGFCMTFMTPLDKESTEILRTVIYKTLLKGVKNPSHLITQIPKQPSDDFVQFGYFWLEKGQQEEEEPNNFILTPSVETNLFNLARVVMSGKFPVLIQGPTSSGKTSMVEYVAKRTGHRFVRINNHENTDLQEYLGTYISNAEGKLVFQEGVLVEALRKGYWIVLDELNLAPSDVLEALNRLLDDNRELLIPETQEIVKPHPQFMLFATQNPAGLYGGRKALSRAFRNRFLELYFDDIPEAELETILSKRCSMAPSYCQKLVQVYKALMERRQSTRIFEQKHGFITLRDLFRWAGRDAMGYQELAEHGYMLLAERCRKAEEKIVVKEVLEKVMKVKIDEDKLYDCEALEEFAIYDKILKGQTGAGNKLVWTKAMRRLFSLVTRCIRFNEPVLLVGETGCGKTTVCQMLAETKAKNLSIVNCHQNTETADLLGGQRPVRNKNSSEYELKAELLQVLNGRTELNLDSSILDLMDEFNALGLSSDDENVRELQQKCKRARTLFEWHDGPLVQTLKDGDFFLLDEISLADDSVLERLNSVLEPHRLLVLAEKGGKSVEELYAKDGFQFFATMNPGGDYGKKELSPALRNRFTEIWVPAVSDKEDLIQIIDEQLQHKALDGYGLKILEFIDWYSNALGQTRLVVSLRDILSWVNFMNSSIAQGLDARTAFIHGGCLVLLDGLGSHASSGSLLSGSTLRDFRLKCLRHMVDIKGKRLMSEKDIIGDNSNAVVISDDQFSIGPFHIPRGPCGNEKIKFTLLAPTTSDNAMRVVRAMQVRKPILLEGSPGVGKTSLVSALAAASGHKLVRINLSEQTDLMDLFGSDLPVEGGNSGEFAWRDAPFLQAMKAGDWVLLDELNLASQSVLEGLNSCLDHRGAVYIPELDREFFCAKEFRVFGAQNPLQQGGGRKGLPKSFVNRFTQVYVEQLDAHDLLFICSHLFPTIDQNIMKRMIEFNTLMYEETMINCTFGRRGSPWEFNLRDVFRWLELMQKVDNLSFGHVPDPSQYLETIYLQRLRTEEDRQHTIRLYEKIFKCDFKRSVYPYYHVSRTHLQVGNSYLHRRATIASVGTLEQEQHLLQSSLAPLETLMKCVEMNWMAIVNGPSSSGKTTLIRLLSNLTGNVLEEFAMNGGVDTMELLGGFEQVDLARHRQVIRTRLHRLTTSATKSLIDSLATSGDNTEQRSQIIAHVRQLNDAFFTFEHQHKMNEASTSQAEMNTEKFDYVLIERILDHVQCCGVQLDNEDSVDWIRTASSELKVLEASSVSGRFEWIDGVLINALEHGHWLLIDNANLCNPSVLDRLNPLFENNGVLMVNERGLVDGEVKVIKPHPNFRMFMTVDPRNGELSRAMRNRGVEISLVDSNWMSNEQSVKNLVNSSGIRGSKLPLILRDFHQHVIANSRFSKELNARDLLMVCEFLYERLQRGQDFISAAKESLSQVYPLSGMAVDDDSFVSLMNLLENVPADAEDFKQLVAPAACPHIISGTFLKENSVFATVSLRGAVLLALLIDQYRFTQDLELSQHSLETAAQYFIETTTFQDYQLRMQWLRHVATQNSERTSTSMSAKISQAISAVLSHPLSQSMFDLHARLASLLGISPEDLIALPMDLSQNPQFATSVRTIISHHKDKHELSTVWQQILCTAQAQQLLVRLVMLEYTDNEMRRSAEKLKLGNLTVLQQSYCHGQGRLNENQLSHPIIASLYPAMETTKQTVLNWINQNGFLEATHEVYKIISKLLDDRNNLMILLNNTELNLGDLLILLKMFKKTATSLYELQVGQAEPLMSLLQSMVSSFDLATGKSMKLLWNHFRPTTLSTQGLFDVEQNIQGVASSISYFTSDTSETCDPSNIAFHINNELKGNLIEGVATLYVIDEDSSKNALQLAKSLVSVPGLLKTQLEDLRKQLVIESNLQAPSVWSLALLPVVDHASMIKEMEIISNLMHSLCTFPLDKSKLDAIRQQARSVKDFDMNNTSRTPMHLVPYQRLIWLLEGIDESNAEKARPYMNSLLRDLTYNWHDRLWRSSYLHNSIFNLKNSETGAKVPRVTAGSSSIYEAVETLACLNIVVSVNNMPVNVFDDAVIELKKLRSHLMTNREPTNRYAMELNLVIQNAYQMFIALTRQKGSIAPSSCVSVFETLDSTLSKLLKQHPVQAPSHGLIAELDDAIATLVTELSNMDLPQAYKLGLQSVAGSIDSLKSNDSTQFLRSMGKARAYIALAFIQAYVPNYPLDPTAKPRMKVQLLQTSKSHLEMSIAVRREIEQCFTGSDTNETIENQLQQISQIDETLDSSLVTFSLRPAQSQLGGIFIDLHHLKESIVNNHASALIKDLNSIDSSEKLLHREALLQDNTLQFIDRATSKYPMYRDLLQPLLDAVHELKYGVRLMVNNFNDTEIAENTVIEKIISALAKYPSTNVDVQDLDWHLLAEPRKIAVVKHIIFSRSSISRKWAFYLKYLIVVLQRLVLDIGNHGHLQPHDVAAIDDIYSEISRIWKASEEHAKKLAMEEEQLYKTRVRKHDGVTDEEIDEADLKRMFADFSEEFVDLMDENLNEDTKPVTEDIEVEEKNVLDDEDVFLIGKLHLKLFSMYSYSAYQEENSLPAKDIRSRSYDMAGQLSALATSPSNFILDVICRDGHLVNVQSTIERLETTGVQSSGSEPTIYDFYKSENVGEAKRIYPILNAMKIRVLELLDQWPEHAVLQQLVTVIDRLLGFPIVSPIAMLLTGIELLLQKSEDWEAYASKDVSVKEHRDAIVALIVSWRQLELNSWPKLLAAQEQYSQDGSYKWWFHLYDTVITTSVQTGSEEKDTENTKNLLSVLDHFLQSSPIGEFKSRLNMVNSFRHHLDVESHFTDMAGGSGANYKTLSTILYNVHEYYSQFSSAVQAMLERLRKPIEKELKDFVKIASWKDVNIYALRQSAQKTHRQLHKCIRKYKDVLSRSTLDVIGSYNEEIAMFQYGDEKKYNDVNHKFVSQLSDEPDAWIVKSKVPSIVIGDQADDAKDRFKNIERTFTRLQSYFKTDILPINPLLADLPLEAFMTEVIQQIKTFQKETPTVLTDENKSQIKLQKVLKKKSLGDFLKQLKRLGLKIRVPVLAEQNKDNALVFRQRKAAMSLVLQDRDLIDEPLSYISWAAPELIKLWDKANTYYFSSVARISHLRNVSTINVHPDISLTEVERSMSATEHMLAFLRQERSALSKAELNMSLLQGISVQIAATCSQSNLASLETSEKLIIKKMGVDKLVDVLDQTVQLLQMQSDHITIDTDLVQMLTQLLNDTRTIQKDINNAYKQVYLYPRSTHSVDVVLVNEDVEFKLKTADDFFHQVQDRVLDISSFASDMQHILYPISQHVAELINTGSKTTSSQITPDLSLIQGQVHAAIDAILTSIQDMRSLSTKVDFDESELEYGMPENHIRDQHANQIARLNALHLDALGKRLLDLLKTLSTYNNVSKTDDIAQVSTLLQQLYPFVQQHLLITQRTLCDVLLHHKAMAKLTYVLINSFTLIMKKGFCLPEGMEDDAEGDGLDDNVQGTGVGEGEGNKDVSDQIEDEEQVLGTQNEMEQAKDEKNETKEEKNGLEMENDFEGDLEDIEQDDDDDNQKEETDDEEDDEDMDDQVGDVDDLDPDAVDDKMWGDDSAEGLNESDKTVDEDKSNDQQQDSDIVAKEETSDSKEQKSEQQQDKNKEQGDNEEGDGDEPEIDEEAEEGEDEDGQDNKPGEQMNAEIPEAETLDLPDDLMMDGDEGEEGEEEKGEDFNDSMDVDEQVPEDEMMEEEGEAFKDKLDEAEPEGDNGDEIQEEADGTAQMKDEDKEEEDQPKEDNEGGEEEDNPQEHQDNAEEGGKIEEDEDEQAGHHGPDHEVPNADTIADNQFGVQGSSGKASSSTAGQQEGDDEDAEESASKEEPQSKSQDKQGKSEHGKDDATTQAEETSNEPKNEEDKNNDPNQPNPQRSLGDALEAWKRRLADVTDADEEEEGEDADEKKQDEAADEIDVQDNHAFEYIKNDEESHDMQTMGSAAQDQLKQLDLGAMDDTVPESEDQVAGEMDVDEQQEDTSDTLPQQPIYSENTDMKGAILNKRNPQQTSEEGETLTTDGSVIAHEPLEEKDIENLREELELKVSQWRDQGRDENVSRELWQQYENITHDLALGLCEQLRLILEPTLATKLKGDYRTGKRLNMKKIIPYIASQFKKDKIWLRRTKPSKRQYQVMISVDDSKSMSESHSVQLAYETLALISKALSQLEVGDIAITSFGERIQLLHPFDQPFTDESGASVLRQFTFGQEKTYVKKLVETSISLLENAKNNHASNGDLWQLQLIVSDGICEDHEALKALVREAADHQIMIIFIVVDNKPEKDSILNTTNVKYSMVNGKMSLQMTPYLESFPFQYFLILRDINALPEVLSDALRQYFSFVTA</sequence>
<dbReference type="PANTHER" id="PTHR48103:SF2">
    <property type="entry name" value="MIDASIN"/>
    <property type="match status" value="1"/>
</dbReference>
<dbReference type="InterPro" id="IPR027417">
    <property type="entry name" value="P-loop_NTPase"/>
</dbReference>
<evidence type="ECO:0000256" key="4">
    <source>
        <dbReference type="ARBA" id="ARBA00017143"/>
    </source>
</evidence>
<feature type="domain" description="VWFA" evidence="11">
    <location>
        <begin position="5203"/>
        <end position="5400"/>
    </location>
</feature>
<feature type="compositionally biased region" description="Basic and acidic residues" evidence="10">
    <location>
        <begin position="4828"/>
        <end position="4841"/>
    </location>
</feature>
<dbReference type="OrthoDB" id="5186at2759"/>
<dbReference type="FunFam" id="3.40.50.300:FF:000582">
    <property type="entry name" value="Midasin"/>
    <property type="match status" value="1"/>
</dbReference>
<feature type="compositionally biased region" description="Acidic residues" evidence="10">
    <location>
        <begin position="4808"/>
        <end position="4827"/>
    </location>
</feature>
<dbReference type="GO" id="GO:0005524">
    <property type="term" value="F:ATP binding"/>
    <property type="evidence" value="ECO:0007669"/>
    <property type="project" value="UniProtKB-KW"/>
</dbReference>
<keyword evidence="5 9" id="KW-0547">Nucleotide-binding</keyword>
<feature type="compositionally biased region" description="Acidic residues" evidence="10">
    <location>
        <begin position="4784"/>
        <end position="4799"/>
    </location>
</feature>
<comment type="subcellular location">
    <subcellularLocation>
        <location evidence="1">Nucleus</location>
        <location evidence="1">Nucleolus</location>
    </subcellularLocation>
    <subcellularLocation>
        <location evidence="2">Nucleus</location>
        <location evidence="2">Nucleoplasm</location>
    </subcellularLocation>
</comment>
<evidence type="ECO:0000256" key="1">
    <source>
        <dbReference type="ARBA" id="ARBA00004604"/>
    </source>
</evidence>
<dbReference type="CDD" id="cd00009">
    <property type="entry name" value="AAA"/>
    <property type="match status" value="2"/>
</dbReference>
<gene>
    <name evidence="12" type="ORF">INT43_008961</name>
</gene>
<feature type="compositionally biased region" description="Acidic residues" evidence="10">
    <location>
        <begin position="5030"/>
        <end position="5052"/>
    </location>
</feature>
<feature type="region of interest" description="Disordered" evidence="10">
    <location>
        <begin position="4519"/>
        <end position="5061"/>
    </location>
</feature>
<evidence type="ECO:0000256" key="8">
    <source>
        <dbReference type="ARBA" id="ARBA00023242"/>
    </source>
</evidence>
<evidence type="ECO:0000256" key="2">
    <source>
        <dbReference type="ARBA" id="ARBA00004642"/>
    </source>
</evidence>
<evidence type="ECO:0000256" key="9">
    <source>
        <dbReference type="PIRNR" id="PIRNR010340"/>
    </source>
</evidence>
<dbReference type="Pfam" id="PF21108">
    <property type="entry name" value="MDN1_4th"/>
    <property type="match status" value="1"/>
</dbReference>
<feature type="compositionally biased region" description="Basic and acidic residues" evidence="10">
    <location>
        <begin position="4929"/>
        <end position="4939"/>
    </location>
</feature>
<evidence type="ECO:0000259" key="11">
    <source>
        <dbReference type="PROSITE" id="PS50234"/>
    </source>
</evidence>
<dbReference type="FunFam" id="3.40.50.300:FF:000142">
    <property type="entry name" value="Midasin"/>
    <property type="match status" value="1"/>
</dbReference>
<evidence type="ECO:0000256" key="6">
    <source>
        <dbReference type="ARBA" id="ARBA00022840"/>
    </source>
</evidence>
<dbReference type="InterPro" id="IPR040848">
    <property type="entry name" value="AAA_lid_7"/>
</dbReference>
<evidence type="ECO:0000256" key="3">
    <source>
        <dbReference type="ARBA" id="ARBA00007188"/>
    </source>
</evidence>
<dbReference type="Pfam" id="PF17865">
    <property type="entry name" value="AAA_lid_5"/>
    <property type="match status" value="1"/>
</dbReference>
<dbReference type="SUPFAM" id="SSF52540">
    <property type="entry name" value="P-loop containing nucleoside triphosphate hydrolases"/>
    <property type="match status" value="6"/>
</dbReference>
<dbReference type="InterPro" id="IPR025662">
    <property type="entry name" value="Sigma_54_int_dom_ATP-bd_1"/>
</dbReference>
<dbReference type="FunFam" id="3.40.50.300:FF:001368">
    <property type="entry name" value="Midasin"/>
    <property type="match status" value="1"/>
</dbReference>
<feature type="compositionally biased region" description="Acidic residues" evidence="10">
    <location>
        <begin position="4688"/>
        <end position="4711"/>
    </location>
</feature>
<evidence type="ECO:0000313" key="12">
    <source>
        <dbReference type="EMBL" id="KAG2181378.1"/>
    </source>
</evidence>
<dbReference type="Pfam" id="PF17867">
    <property type="entry name" value="AAA_lid_7"/>
    <property type="match status" value="3"/>
</dbReference>
<feature type="region of interest" description="Disordered" evidence="10">
    <location>
        <begin position="5075"/>
        <end position="5101"/>
    </location>
</feature>
<dbReference type="PROSITE" id="PS00675">
    <property type="entry name" value="SIGMA54_INTERACT_1"/>
    <property type="match status" value="1"/>
</dbReference>
<keyword evidence="8 9" id="KW-0539">Nucleus</keyword>
<feature type="compositionally biased region" description="Basic and acidic residues" evidence="10">
    <location>
        <begin position="4562"/>
        <end position="4578"/>
    </location>
</feature>
<keyword evidence="13" id="KW-1185">Reference proteome</keyword>
<dbReference type="EMBL" id="JAEPQZ010000005">
    <property type="protein sequence ID" value="KAG2181378.1"/>
    <property type="molecule type" value="Genomic_DNA"/>
</dbReference>
<protein>
    <recommendedName>
        <fullName evidence="4 9">Midasin</fullName>
    </recommendedName>
</protein>
<dbReference type="Pfam" id="PF07728">
    <property type="entry name" value="AAA_5"/>
    <property type="match status" value="8"/>
</dbReference>
<feature type="compositionally biased region" description="Polar residues" evidence="10">
    <location>
        <begin position="5075"/>
        <end position="5091"/>
    </location>
</feature>
<evidence type="ECO:0000256" key="10">
    <source>
        <dbReference type="SAM" id="MobiDB-lite"/>
    </source>
</evidence>
<evidence type="ECO:0000256" key="7">
    <source>
        <dbReference type="ARBA" id="ARBA00023186"/>
    </source>
</evidence>
<proteinExistence type="inferred from homology"/>
<dbReference type="InterPro" id="IPR011704">
    <property type="entry name" value="ATPase_dyneun-rel_AAA"/>
</dbReference>
<dbReference type="GO" id="GO:0005654">
    <property type="term" value="C:nucleoplasm"/>
    <property type="evidence" value="ECO:0007669"/>
    <property type="project" value="UniProtKB-SubCell"/>
</dbReference>
<feature type="compositionally biased region" description="Basic and acidic residues" evidence="10">
    <location>
        <begin position="4643"/>
        <end position="4654"/>
    </location>
</feature>
<keyword evidence="6 9" id="KW-0067">ATP-binding</keyword>
<feature type="compositionally biased region" description="Acidic residues" evidence="10">
    <location>
        <begin position="4965"/>
        <end position="4976"/>
    </location>
</feature>